<dbReference type="GO" id="GO:0005634">
    <property type="term" value="C:nucleus"/>
    <property type="evidence" value="ECO:0007669"/>
    <property type="project" value="UniProtKB-SubCell"/>
</dbReference>
<evidence type="ECO:0000256" key="5">
    <source>
        <dbReference type="ARBA" id="ARBA00023242"/>
    </source>
</evidence>
<accession>A0A5C7HB71</accession>
<proteinExistence type="predicted"/>
<dbReference type="SUPFAM" id="SSF101936">
    <property type="entry name" value="DNA-binding pseudobarrel domain"/>
    <property type="match status" value="1"/>
</dbReference>
<dbReference type="CDD" id="cd10017">
    <property type="entry name" value="B3_DNA"/>
    <property type="match status" value="1"/>
</dbReference>
<comment type="caution">
    <text evidence="6">The sequence shown here is derived from an EMBL/GenBank/DDBJ whole genome shotgun (WGS) entry which is preliminary data.</text>
</comment>
<dbReference type="GO" id="GO:0003677">
    <property type="term" value="F:DNA binding"/>
    <property type="evidence" value="ECO:0007669"/>
    <property type="project" value="UniProtKB-KW"/>
</dbReference>
<protein>
    <submittedName>
        <fullName evidence="6">Uncharacterized protein</fullName>
    </submittedName>
</protein>
<keyword evidence="7" id="KW-1185">Reference proteome</keyword>
<evidence type="ECO:0000256" key="2">
    <source>
        <dbReference type="ARBA" id="ARBA00023015"/>
    </source>
</evidence>
<dbReference type="InterPro" id="IPR003340">
    <property type="entry name" value="B3_DNA-bd"/>
</dbReference>
<evidence type="ECO:0000313" key="7">
    <source>
        <dbReference type="Proteomes" id="UP000323000"/>
    </source>
</evidence>
<keyword evidence="2" id="KW-0805">Transcription regulation</keyword>
<organism evidence="6 7">
    <name type="scientific">Acer yangbiense</name>
    <dbReference type="NCBI Taxonomy" id="1000413"/>
    <lineage>
        <taxon>Eukaryota</taxon>
        <taxon>Viridiplantae</taxon>
        <taxon>Streptophyta</taxon>
        <taxon>Embryophyta</taxon>
        <taxon>Tracheophyta</taxon>
        <taxon>Spermatophyta</taxon>
        <taxon>Magnoliopsida</taxon>
        <taxon>eudicotyledons</taxon>
        <taxon>Gunneridae</taxon>
        <taxon>Pentapetalae</taxon>
        <taxon>rosids</taxon>
        <taxon>malvids</taxon>
        <taxon>Sapindales</taxon>
        <taxon>Sapindaceae</taxon>
        <taxon>Hippocastanoideae</taxon>
        <taxon>Acereae</taxon>
        <taxon>Acer</taxon>
    </lineage>
</organism>
<dbReference type="AlphaFoldDB" id="A0A5C7HB71"/>
<dbReference type="Gene3D" id="2.40.330.10">
    <property type="entry name" value="DNA-binding pseudobarrel domain"/>
    <property type="match status" value="1"/>
</dbReference>
<dbReference type="OrthoDB" id="810485at2759"/>
<sequence length="120" mass="14008">MATLFSKIVTDMDVTRNLSIPTSSLSSIPFEEGHFMDMHVYDDCGRFWVFRCSIQQMGSEDRVLSVNWIEFVGHKNVRVDDKVIFLEETCINDPTTRAKIKIEVKRKIRLFGQDFWADVK</sequence>
<keyword evidence="5" id="KW-0539">Nucleus</keyword>
<evidence type="ECO:0000256" key="3">
    <source>
        <dbReference type="ARBA" id="ARBA00023125"/>
    </source>
</evidence>
<gene>
    <name evidence="6" type="ORF">EZV62_019038</name>
</gene>
<name>A0A5C7HB71_9ROSI</name>
<evidence type="ECO:0000256" key="4">
    <source>
        <dbReference type="ARBA" id="ARBA00023163"/>
    </source>
</evidence>
<evidence type="ECO:0000313" key="6">
    <source>
        <dbReference type="EMBL" id="TXG53782.1"/>
    </source>
</evidence>
<comment type="subcellular location">
    <subcellularLocation>
        <location evidence="1">Nucleus</location>
    </subcellularLocation>
</comment>
<keyword evidence="4" id="KW-0804">Transcription</keyword>
<dbReference type="Proteomes" id="UP000323000">
    <property type="component" value="Chromosome 9"/>
</dbReference>
<evidence type="ECO:0000256" key="1">
    <source>
        <dbReference type="ARBA" id="ARBA00004123"/>
    </source>
</evidence>
<dbReference type="InterPro" id="IPR015300">
    <property type="entry name" value="DNA-bd_pseudobarrel_sf"/>
</dbReference>
<keyword evidence="3" id="KW-0238">DNA-binding</keyword>
<reference evidence="7" key="1">
    <citation type="journal article" date="2019" name="Gigascience">
        <title>De novo genome assembly of the endangered Acer yangbiense, a plant species with extremely small populations endemic to Yunnan Province, China.</title>
        <authorList>
            <person name="Yang J."/>
            <person name="Wariss H.M."/>
            <person name="Tao L."/>
            <person name="Zhang R."/>
            <person name="Yun Q."/>
            <person name="Hollingsworth P."/>
            <person name="Dao Z."/>
            <person name="Luo G."/>
            <person name="Guo H."/>
            <person name="Ma Y."/>
            <person name="Sun W."/>
        </authorList>
    </citation>
    <scope>NUCLEOTIDE SEQUENCE [LARGE SCALE GENOMIC DNA]</scope>
    <source>
        <strain evidence="7">cv. Malutang</strain>
    </source>
</reference>
<dbReference type="EMBL" id="VAHF01000009">
    <property type="protein sequence ID" value="TXG53782.1"/>
    <property type="molecule type" value="Genomic_DNA"/>
</dbReference>